<reference evidence="2" key="1">
    <citation type="journal article" date="2013" name="Nature">
        <title>Draft genome of the wheat A-genome progenitor Triticum urartu.</title>
        <authorList>
            <person name="Ling H.Q."/>
            <person name="Zhao S."/>
            <person name="Liu D."/>
            <person name="Wang J."/>
            <person name="Sun H."/>
            <person name="Zhang C."/>
            <person name="Fan H."/>
            <person name="Li D."/>
            <person name="Dong L."/>
            <person name="Tao Y."/>
            <person name="Gao C."/>
            <person name="Wu H."/>
            <person name="Li Y."/>
            <person name="Cui Y."/>
            <person name="Guo X."/>
            <person name="Zheng S."/>
            <person name="Wang B."/>
            <person name="Yu K."/>
            <person name="Liang Q."/>
            <person name="Yang W."/>
            <person name="Lou X."/>
            <person name="Chen J."/>
            <person name="Feng M."/>
            <person name="Jian J."/>
            <person name="Zhang X."/>
            <person name="Luo G."/>
            <person name="Jiang Y."/>
            <person name="Liu J."/>
            <person name="Wang Z."/>
            <person name="Sha Y."/>
            <person name="Zhang B."/>
            <person name="Wu H."/>
            <person name="Tang D."/>
            <person name="Shen Q."/>
            <person name="Xue P."/>
            <person name="Zou S."/>
            <person name="Wang X."/>
            <person name="Liu X."/>
            <person name="Wang F."/>
            <person name="Yang Y."/>
            <person name="An X."/>
            <person name="Dong Z."/>
            <person name="Zhang K."/>
            <person name="Zhang X."/>
            <person name="Luo M.C."/>
            <person name="Dvorak J."/>
            <person name="Tong Y."/>
            <person name="Wang J."/>
            <person name="Yang H."/>
            <person name="Li Z."/>
            <person name="Wang D."/>
            <person name="Zhang A."/>
            <person name="Wang J."/>
        </authorList>
    </citation>
    <scope>NUCLEOTIDE SEQUENCE</scope>
    <source>
        <strain evidence="2">cv. G1812</strain>
    </source>
</reference>
<dbReference type="Proteomes" id="UP000015106">
    <property type="component" value="Chromosome 5"/>
</dbReference>
<accession>A0A8R7UG22</accession>
<evidence type="ECO:0000313" key="1">
    <source>
        <dbReference type="EnsemblPlants" id="TuG1812G0500002490.01.T01.cds397293"/>
    </source>
</evidence>
<evidence type="ECO:0000313" key="2">
    <source>
        <dbReference type="Proteomes" id="UP000015106"/>
    </source>
</evidence>
<keyword evidence="2" id="KW-1185">Reference proteome</keyword>
<name>A0A8R7UG22_TRIUA</name>
<organism evidence="1 2">
    <name type="scientific">Triticum urartu</name>
    <name type="common">Red wild einkorn</name>
    <name type="synonym">Crithodium urartu</name>
    <dbReference type="NCBI Taxonomy" id="4572"/>
    <lineage>
        <taxon>Eukaryota</taxon>
        <taxon>Viridiplantae</taxon>
        <taxon>Streptophyta</taxon>
        <taxon>Embryophyta</taxon>
        <taxon>Tracheophyta</taxon>
        <taxon>Spermatophyta</taxon>
        <taxon>Magnoliopsida</taxon>
        <taxon>Liliopsida</taxon>
        <taxon>Poales</taxon>
        <taxon>Poaceae</taxon>
        <taxon>BOP clade</taxon>
        <taxon>Pooideae</taxon>
        <taxon>Triticodae</taxon>
        <taxon>Triticeae</taxon>
        <taxon>Triticinae</taxon>
        <taxon>Triticum</taxon>
    </lineage>
</organism>
<dbReference type="EnsemblPlants" id="TuG1812G0500002490.01.T01">
    <property type="protein sequence ID" value="TuG1812G0500002490.01.T01.cds397293"/>
    <property type="gene ID" value="TuG1812G0500002490.01"/>
</dbReference>
<protein>
    <submittedName>
        <fullName evidence="1">Uncharacterized protein</fullName>
    </submittedName>
</protein>
<dbReference type="Gramene" id="TuG1812G0500002490.01.T01">
    <property type="protein sequence ID" value="TuG1812G0500002490.01.T01.cds397293"/>
    <property type="gene ID" value="TuG1812G0500002490.01"/>
</dbReference>
<dbReference type="AlphaFoldDB" id="A0A8R7UG22"/>
<proteinExistence type="predicted"/>
<reference evidence="1" key="2">
    <citation type="submission" date="2018-03" db="EMBL/GenBank/DDBJ databases">
        <title>The Triticum urartu genome reveals the dynamic nature of wheat genome evolution.</title>
        <authorList>
            <person name="Ling H."/>
            <person name="Ma B."/>
            <person name="Shi X."/>
            <person name="Liu H."/>
            <person name="Dong L."/>
            <person name="Sun H."/>
            <person name="Cao Y."/>
            <person name="Gao Q."/>
            <person name="Zheng S."/>
            <person name="Li Y."/>
            <person name="Yu Y."/>
            <person name="Du H."/>
            <person name="Qi M."/>
            <person name="Li Y."/>
            <person name="Yu H."/>
            <person name="Cui Y."/>
            <person name="Wang N."/>
            <person name="Chen C."/>
            <person name="Wu H."/>
            <person name="Zhao Y."/>
            <person name="Zhang J."/>
            <person name="Li Y."/>
            <person name="Zhou W."/>
            <person name="Zhang B."/>
            <person name="Hu W."/>
            <person name="Eijk M."/>
            <person name="Tang J."/>
            <person name="Witsenboer H."/>
            <person name="Zhao S."/>
            <person name="Li Z."/>
            <person name="Zhang A."/>
            <person name="Wang D."/>
            <person name="Liang C."/>
        </authorList>
    </citation>
    <scope>NUCLEOTIDE SEQUENCE [LARGE SCALE GENOMIC DNA]</scope>
    <source>
        <strain evidence="1">cv. G1812</strain>
    </source>
</reference>
<reference evidence="1" key="3">
    <citation type="submission" date="2022-06" db="UniProtKB">
        <authorList>
            <consortium name="EnsemblPlants"/>
        </authorList>
    </citation>
    <scope>IDENTIFICATION</scope>
</reference>
<sequence length="154" mass="17034">MKTCMSIRPDRSSAGSSFSMWFVVKTKMRSDPQHDHSPSVKLSRPESVIDRPDAAPASWSIAPSRVDRGFGAGGRAARLVRSTEQSMSSITMMDLDVVFISSFRSSALLLTSVSSRSYTSYPRKLAMAAIMLDLPVPGGPYRRYPRFQARPVRS</sequence>